<comment type="caution">
    <text evidence="9">The sequence shown here is derived from an EMBL/GenBank/DDBJ whole genome shotgun (WGS) entry which is preliminary data.</text>
</comment>
<dbReference type="Proteomes" id="UP001487740">
    <property type="component" value="Unassembled WGS sequence"/>
</dbReference>
<proteinExistence type="predicted"/>
<gene>
    <name evidence="9" type="ORF">O3P69_007713</name>
</gene>
<feature type="compositionally biased region" description="Polar residues" evidence="7">
    <location>
        <begin position="72"/>
        <end position="91"/>
    </location>
</feature>
<keyword evidence="5 6" id="KW-0472">Membrane</keyword>
<accession>A0AAW0UZK3</accession>
<dbReference type="GO" id="GO:0005789">
    <property type="term" value="C:endoplasmic reticulum membrane"/>
    <property type="evidence" value="ECO:0007669"/>
    <property type="project" value="UniProtKB-SubCell"/>
</dbReference>
<dbReference type="Gene3D" id="1.20.5.2480">
    <property type="match status" value="1"/>
</dbReference>
<sequence length="632" mass="68927">MADFDQFSTKAADPTPSQDSVSYGSNRDSLNLDDFEKVEADQVPSNVSESSKATADLLDDMSLFSGPGKDFSSLSTGQTSETETKPGNSLFSADFSALPDDPFKKDKAKFDPSSSEMSPGSNFDSGVDSNTPDTLDLIASAPAPPSSDISNETSSSRSNLDDFLGSGDKNASFNDFMMPESQSQKPASELLFERDLISDTQQAAPATEDLLGSVPMTTAAPAAFDPVPETVMKPEPTPPPREPTPPPREPTPPFEPTPPPRQPTPPRESTPPPRQPTPPPREPTPPPREPTPPPRQPTPPPRQPTPPPRQPTPPPREPTPPPREPTPPPRQLTPPRQPTPPPREPTPPPREPTPPPRQPTPPREPTPPPREPTPPPRQPTPPREATPPLLEPVVPVPPKVIPAPIQEARVTSGRTYQVSEATKASFAVFNPRAWFNPAQLDPRVVDLIYWRDVKKTGVVFGGVMVILLSLAYLSLISVVSYTSLAILSGTITFRVYKNIMQAVQKSQDGHPFKNFLEKDTNLPSDKVHEATDVIVKQINSTVTELKRLFLVEDLVDSVKFGCLLWCLTYLGSWFNGLTLVILAVVALFTLPKVYEQNQAQIDQYVGLVRTQVNDVMSKVKAALPIGNKEKSQ</sequence>
<feature type="compositionally biased region" description="Polar residues" evidence="7">
    <location>
        <begin position="43"/>
        <end position="53"/>
    </location>
</feature>
<keyword evidence="4 6" id="KW-1133">Transmembrane helix</keyword>
<keyword evidence="3 6" id="KW-0256">Endoplasmic reticulum</keyword>
<feature type="compositionally biased region" description="Pro residues" evidence="7">
    <location>
        <begin position="235"/>
        <end position="385"/>
    </location>
</feature>
<organism evidence="9 10">
    <name type="scientific">Scylla paramamosain</name>
    <name type="common">Mud crab</name>
    <dbReference type="NCBI Taxonomy" id="85552"/>
    <lineage>
        <taxon>Eukaryota</taxon>
        <taxon>Metazoa</taxon>
        <taxon>Ecdysozoa</taxon>
        <taxon>Arthropoda</taxon>
        <taxon>Crustacea</taxon>
        <taxon>Multicrustacea</taxon>
        <taxon>Malacostraca</taxon>
        <taxon>Eumalacostraca</taxon>
        <taxon>Eucarida</taxon>
        <taxon>Decapoda</taxon>
        <taxon>Pleocyemata</taxon>
        <taxon>Brachyura</taxon>
        <taxon>Eubrachyura</taxon>
        <taxon>Portunoidea</taxon>
        <taxon>Portunidae</taxon>
        <taxon>Portuninae</taxon>
        <taxon>Scylla</taxon>
    </lineage>
</organism>
<feature type="transmembrane region" description="Helical" evidence="6">
    <location>
        <begin position="458"/>
        <end position="479"/>
    </location>
</feature>
<evidence type="ECO:0000256" key="2">
    <source>
        <dbReference type="ARBA" id="ARBA00022692"/>
    </source>
</evidence>
<evidence type="ECO:0000256" key="6">
    <source>
        <dbReference type="RuleBase" id="RU363132"/>
    </source>
</evidence>
<name>A0AAW0UZK3_SCYPA</name>
<dbReference type="PRINTS" id="PR01217">
    <property type="entry name" value="PRICHEXTENSN"/>
</dbReference>
<comment type="subcellular location">
    <subcellularLocation>
        <location evidence="1 6">Endoplasmic reticulum membrane</location>
        <topology evidence="1 6">Multi-pass membrane protein</topology>
    </subcellularLocation>
</comment>
<reference evidence="9 10" key="1">
    <citation type="submission" date="2023-03" db="EMBL/GenBank/DDBJ databases">
        <title>High-quality genome of Scylla paramamosain provides insights in environmental adaptation.</title>
        <authorList>
            <person name="Zhang L."/>
        </authorList>
    </citation>
    <scope>NUCLEOTIDE SEQUENCE [LARGE SCALE GENOMIC DNA]</scope>
    <source>
        <strain evidence="9">LZ_2023a</strain>
        <tissue evidence="9">Muscle</tissue>
    </source>
</reference>
<dbReference type="GO" id="GO:0030424">
    <property type="term" value="C:axon"/>
    <property type="evidence" value="ECO:0007669"/>
    <property type="project" value="TreeGrafter"/>
</dbReference>
<evidence type="ECO:0000313" key="10">
    <source>
        <dbReference type="Proteomes" id="UP001487740"/>
    </source>
</evidence>
<evidence type="ECO:0000256" key="5">
    <source>
        <dbReference type="ARBA" id="ARBA00023136"/>
    </source>
</evidence>
<evidence type="ECO:0000256" key="4">
    <source>
        <dbReference type="ARBA" id="ARBA00022989"/>
    </source>
</evidence>
<dbReference type="PANTHER" id="PTHR45799:SF2">
    <property type="entry name" value="RETICULON-LIKE PROTEIN"/>
    <property type="match status" value="1"/>
</dbReference>
<keyword evidence="2 6" id="KW-0812">Transmembrane</keyword>
<dbReference type="PROSITE" id="PS50845">
    <property type="entry name" value="RETICULON"/>
    <property type="match status" value="1"/>
</dbReference>
<feature type="compositionally biased region" description="Polar residues" evidence="7">
    <location>
        <begin position="148"/>
        <end position="158"/>
    </location>
</feature>
<evidence type="ECO:0000256" key="7">
    <source>
        <dbReference type="SAM" id="MobiDB-lite"/>
    </source>
</evidence>
<evidence type="ECO:0000256" key="1">
    <source>
        <dbReference type="ARBA" id="ARBA00004477"/>
    </source>
</evidence>
<keyword evidence="10" id="KW-1185">Reference proteome</keyword>
<feature type="compositionally biased region" description="Basic and acidic residues" evidence="7">
    <location>
        <begin position="101"/>
        <end position="110"/>
    </location>
</feature>
<dbReference type="InterPro" id="IPR046964">
    <property type="entry name" value="RTN1-4"/>
</dbReference>
<dbReference type="EMBL" id="JARAKH010000004">
    <property type="protein sequence ID" value="KAK8404643.1"/>
    <property type="molecule type" value="Genomic_DNA"/>
</dbReference>
<feature type="compositionally biased region" description="Polar residues" evidence="7">
    <location>
        <begin position="116"/>
        <end position="133"/>
    </location>
</feature>
<dbReference type="Pfam" id="PF02453">
    <property type="entry name" value="Reticulon"/>
    <property type="match status" value="1"/>
</dbReference>
<evidence type="ECO:0000256" key="3">
    <source>
        <dbReference type="ARBA" id="ARBA00022824"/>
    </source>
</evidence>
<feature type="region of interest" description="Disordered" evidence="7">
    <location>
        <begin position="1"/>
        <end position="395"/>
    </location>
</feature>
<evidence type="ECO:0000259" key="8">
    <source>
        <dbReference type="PROSITE" id="PS50845"/>
    </source>
</evidence>
<dbReference type="AlphaFoldDB" id="A0AAW0UZK3"/>
<evidence type="ECO:0000313" key="9">
    <source>
        <dbReference type="EMBL" id="KAK8404643.1"/>
    </source>
</evidence>
<feature type="compositionally biased region" description="Polar residues" evidence="7">
    <location>
        <begin position="15"/>
        <end position="29"/>
    </location>
</feature>
<dbReference type="PANTHER" id="PTHR45799">
    <property type="entry name" value="RETICULON-LIKE PROTEIN"/>
    <property type="match status" value="1"/>
</dbReference>
<feature type="transmembrane region" description="Helical" evidence="6">
    <location>
        <begin position="573"/>
        <end position="590"/>
    </location>
</feature>
<protein>
    <recommendedName>
        <fullName evidence="6">Reticulon-like protein</fullName>
    </recommendedName>
</protein>
<dbReference type="InterPro" id="IPR003388">
    <property type="entry name" value="Reticulon"/>
</dbReference>
<feature type="domain" description="Reticulon" evidence="8">
    <location>
        <begin position="444"/>
        <end position="632"/>
    </location>
</feature>